<evidence type="ECO:0000256" key="3">
    <source>
        <dbReference type="ARBA" id="ARBA00022764"/>
    </source>
</evidence>
<proteinExistence type="inferred from homology"/>
<dbReference type="AlphaFoldDB" id="A0A0E3VWI0"/>
<dbReference type="PANTHER" id="PTHR43649:SF12">
    <property type="entry name" value="DIACETYLCHITOBIOSE BINDING PROTEIN DASA"/>
    <property type="match status" value="1"/>
</dbReference>
<reference evidence="4 5" key="1">
    <citation type="submission" date="2014-11" db="EMBL/GenBank/DDBJ databases">
        <title>Symbiosis island explosion on the genome of extra-slow-growing strains of soybean bradyrhizobia with massive insertion sequences.</title>
        <authorList>
            <person name="Iida T."/>
            <person name="Minamisawa K."/>
        </authorList>
    </citation>
    <scope>NUCLEOTIDE SEQUENCE [LARGE SCALE GENOMIC DNA]</scope>
    <source>
        <strain evidence="4 5">NK6</strain>
    </source>
</reference>
<evidence type="ECO:0000256" key="2">
    <source>
        <dbReference type="ARBA" id="ARBA00008520"/>
    </source>
</evidence>
<name>A0A0E3VWI0_9BRAD</name>
<dbReference type="PANTHER" id="PTHR43649">
    <property type="entry name" value="ARABINOSE-BINDING PROTEIN-RELATED"/>
    <property type="match status" value="1"/>
</dbReference>
<evidence type="ECO:0000313" key="5">
    <source>
        <dbReference type="Proteomes" id="UP000063308"/>
    </source>
</evidence>
<sequence>MLHRRDLLKSAAAVGTTALSSPFLTRSAYAQDVTLDVLYAFPAFAKFHEPIAQEFMKRQSSIKIQFRAPAASYDEGHQTMLRQAVTNQLPDVYYSGYHLLAELVRTLVKRNQITEVASLLQKEDAAWRKANYSDGILTLGAVDGKIYGLAFNASLPVIYFNAQLVKEAGGNPDKMPDNWTDMIALAVNIKSKGSDVAGIAYNIHDWPDDWLFRSLILQGGGQMLDASETAAGFGNDAGRNALAHCRKFVADAKMPLIDWDSSRQQFIAGKIGIFADTPARLRQVTDLIGDKFTLRTCTFPIDDKQKGGLPTGGNAAIITAKDPAKQQAAWEFLKFVSGPEAQKIVVETTGYMPTNLRASGPDFLAPFYDKNPNFRTVSQQIERAKPWQGYPGGQSVKIWRTQREIIHAVMRGETTAEAGLDRMVKESNALMKSS</sequence>
<comment type="similarity">
    <text evidence="2">Belongs to the bacterial solute-binding protein 1 family.</text>
</comment>
<dbReference type="Gene3D" id="3.40.190.10">
    <property type="entry name" value="Periplasmic binding protein-like II"/>
    <property type="match status" value="2"/>
</dbReference>
<dbReference type="RefSeq" id="WP_028170805.1">
    <property type="nucleotide sequence ID" value="NZ_AXAX01000001.1"/>
</dbReference>
<dbReference type="InterPro" id="IPR006059">
    <property type="entry name" value="SBP"/>
</dbReference>
<dbReference type="EMBL" id="AP014685">
    <property type="protein sequence ID" value="BAR60945.1"/>
    <property type="molecule type" value="Genomic_DNA"/>
</dbReference>
<comment type="subcellular location">
    <subcellularLocation>
        <location evidence="1">Periplasm</location>
    </subcellularLocation>
</comment>
<protein>
    <submittedName>
        <fullName evidence="4">ABC transporter substrate-binding protein</fullName>
    </submittedName>
</protein>
<dbReference type="Proteomes" id="UP000063308">
    <property type="component" value="Chromosome"/>
</dbReference>
<dbReference type="Pfam" id="PF01547">
    <property type="entry name" value="SBP_bac_1"/>
    <property type="match status" value="1"/>
</dbReference>
<evidence type="ECO:0000313" key="4">
    <source>
        <dbReference type="EMBL" id="BAR60945.1"/>
    </source>
</evidence>
<keyword evidence="3" id="KW-0574">Periplasm</keyword>
<accession>A0A0E3VWI0</accession>
<dbReference type="InterPro" id="IPR050490">
    <property type="entry name" value="Bact_solute-bd_prot1"/>
</dbReference>
<evidence type="ECO:0000256" key="1">
    <source>
        <dbReference type="ARBA" id="ARBA00004418"/>
    </source>
</evidence>
<dbReference type="GO" id="GO:0042597">
    <property type="term" value="C:periplasmic space"/>
    <property type="evidence" value="ECO:0007669"/>
    <property type="project" value="UniProtKB-SubCell"/>
</dbReference>
<dbReference type="SUPFAM" id="SSF53850">
    <property type="entry name" value="Periplasmic binding protein-like II"/>
    <property type="match status" value="1"/>
</dbReference>
<gene>
    <name evidence="4" type="ORF">NK6_7794</name>
</gene>
<dbReference type="CDD" id="cd14748">
    <property type="entry name" value="PBP2_UgpB"/>
    <property type="match status" value="1"/>
</dbReference>
<dbReference type="PROSITE" id="PS51318">
    <property type="entry name" value="TAT"/>
    <property type="match status" value="1"/>
</dbReference>
<organism evidence="4 5">
    <name type="scientific">Bradyrhizobium diazoefficiens</name>
    <dbReference type="NCBI Taxonomy" id="1355477"/>
    <lineage>
        <taxon>Bacteria</taxon>
        <taxon>Pseudomonadati</taxon>
        <taxon>Pseudomonadota</taxon>
        <taxon>Alphaproteobacteria</taxon>
        <taxon>Hyphomicrobiales</taxon>
        <taxon>Nitrobacteraceae</taxon>
        <taxon>Bradyrhizobium</taxon>
    </lineage>
</organism>
<dbReference type="InterPro" id="IPR006311">
    <property type="entry name" value="TAT_signal"/>
</dbReference>